<feature type="region of interest" description="Disordered" evidence="1">
    <location>
        <begin position="245"/>
        <end position="322"/>
    </location>
</feature>
<gene>
    <name evidence="3" type="ORF">IWW39_002344</name>
</gene>
<dbReference type="PROSITE" id="PS50174">
    <property type="entry name" value="G_PATCH"/>
    <property type="match status" value="1"/>
</dbReference>
<evidence type="ECO:0000256" key="1">
    <source>
        <dbReference type="SAM" id="MobiDB-lite"/>
    </source>
</evidence>
<name>A0A9W8L4M1_9FUNG</name>
<dbReference type="Pfam" id="PF01585">
    <property type="entry name" value="G-patch"/>
    <property type="match status" value="1"/>
</dbReference>
<evidence type="ECO:0000313" key="4">
    <source>
        <dbReference type="Proteomes" id="UP001151516"/>
    </source>
</evidence>
<keyword evidence="4" id="KW-1185">Reference proteome</keyword>
<reference evidence="3" key="1">
    <citation type="submission" date="2022-07" db="EMBL/GenBank/DDBJ databases">
        <title>Phylogenomic reconstructions and comparative analyses of Kickxellomycotina fungi.</title>
        <authorList>
            <person name="Reynolds N.K."/>
            <person name="Stajich J.E."/>
            <person name="Barry K."/>
            <person name="Grigoriev I.V."/>
            <person name="Crous P."/>
            <person name="Smith M.E."/>
        </authorList>
    </citation>
    <scope>NUCLEOTIDE SEQUENCE</scope>
    <source>
        <strain evidence="3">CBS 109367</strain>
    </source>
</reference>
<feature type="region of interest" description="Disordered" evidence="1">
    <location>
        <begin position="180"/>
        <end position="212"/>
    </location>
</feature>
<dbReference type="GO" id="GO:0005730">
    <property type="term" value="C:nucleolus"/>
    <property type="evidence" value="ECO:0007669"/>
    <property type="project" value="TreeGrafter"/>
</dbReference>
<evidence type="ECO:0000313" key="3">
    <source>
        <dbReference type="EMBL" id="KAJ2688300.1"/>
    </source>
</evidence>
<accession>A0A9W8L4M1</accession>
<dbReference type="GO" id="GO:0003676">
    <property type="term" value="F:nucleic acid binding"/>
    <property type="evidence" value="ECO:0007669"/>
    <property type="project" value="InterPro"/>
</dbReference>
<feature type="compositionally biased region" description="Basic and acidic residues" evidence="1">
    <location>
        <begin position="271"/>
        <end position="313"/>
    </location>
</feature>
<dbReference type="InterPro" id="IPR000467">
    <property type="entry name" value="G_patch_dom"/>
</dbReference>
<dbReference type="InterPro" id="IPR050656">
    <property type="entry name" value="PINX1"/>
</dbReference>
<dbReference type="EMBL" id="JANBTX010000050">
    <property type="protein sequence ID" value="KAJ2688300.1"/>
    <property type="molecule type" value="Genomic_DNA"/>
</dbReference>
<sequence length="322" mass="35742">MGLSEQKERMIFSADPRNTTWSSGRFGFKMLEKMGWSEGKGLGANEDGMKEHVKIKLKTNNFGIGADKKNIRNWLENADGFSELLSRLNSDTNTPSETATADSDDDKKKNKKRKRDEKKEEKEKKSDSDTAKESVESTETVLNAASVRLNRLSHRTRFRNMKKLALKDEKGLQEIFGVRSAPSTFANTPAAKESESPSDVSTPPPVPSQTTQIIETGVSVSDYFAQKLATNPALTAIYGVAPVSAKPAALDSESSAEESEAKVPPSKKRKAESADSKDDKKKAKEEKKKAKEDKRIAKEEKRKAKADKKDAKRDKKSKRQSK</sequence>
<dbReference type="SMART" id="SM00443">
    <property type="entry name" value="G_patch"/>
    <property type="match status" value="1"/>
</dbReference>
<feature type="domain" description="G-patch" evidence="2">
    <location>
        <begin position="23"/>
        <end position="69"/>
    </location>
</feature>
<dbReference type="PANTHER" id="PTHR23149:SF27">
    <property type="entry name" value="PIN2_TERF1-INTERACTING TELOMERASE INHIBITOR 1"/>
    <property type="match status" value="1"/>
</dbReference>
<proteinExistence type="predicted"/>
<dbReference type="OrthoDB" id="29523at2759"/>
<dbReference type="AlphaFoldDB" id="A0A9W8L4M1"/>
<evidence type="ECO:0000259" key="2">
    <source>
        <dbReference type="PROSITE" id="PS50174"/>
    </source>
</evidence>
<dbReference type="GO" id="GO:0010521">
    <property type="term" value="F:telomerase inhibitor activity"/>
    <property type="evidence" value="ECO:0007669"/>
    <property type="project" value="TreeGrafter"/>
</dbReference>
<protein>
    <recommendedName>
        <fullName evidence="2">G-patch domain-containing protein</fullName>
    </recommendedName>
</protein>
<comment type="caution">
    <text evidence="3">The sequence shown here is derived from an EMBL/GenBank/DDBJ whole genome shotgun (WGS) entry which is preliminary data.</text>
</comment>
<dbReference type="PANTHER" id="PTHR23149">
    <property type="entry name" value="G PATCH DOMAIN CONTAINING PROTEIN"/>
    <property type="match status" value="1"/>
</dbReference>
<feature type="region of interest" description="Disordered" evidence="1">
    <location>
        <begin position="87"/>
        <end position="147"/>
    </location>
</feature>
<organism evidence="3 4">
    <name type="scientific">Coemansia spiralis</name>
    <dbReference type="NCBI Taxonomy" id="417178"/>
    <lineage>
        <taxon>Eukaryota</taxon>
        <taxon>Fungi</taxon>
        <taxon>Fungi incertae sedis</taxon>
        <taxon>Zoopagomycota</taxon>
        <taxon>Kickxellomycotina</taxon>
        <taxon>Kickxellomycetes</taxon>
        <taxon>Kickxellales</taxon>
        <taxon>Kickxellaceae</taxon>
        <taxon>Coemansia</taxon>
    </lineage>
</organism>
<feature type="compositionally biased region" description="Basic and acidic residues" evidence="1">
    <location>
        <begin position="117"/>
        <end position="135"/>
    </location>
</feature>
<dbReference type="Proteomes" id="UP001151516">
    <property type="component" value="Unassembled WGS sequence"/>
</dbReference>